<evidence type="ECO:0000313" key="5">
    <source>
        <dbReference type="EMBL" id="GJT17113.1"/>
    </source>
</evidence>
<sequence>MSCRQIESLKDDTEAVPFTYTINGHEIQFGREEFCLITGLRFGVEFSDDYLHGPLDLRRRVWESHVDGNNIIGQMLIDKILSEEFYSLRDEDAVAVCLLAGAKPIRRLRADAFEAKAEWWVSSRAFFDGHISEFLLRRDPNDPDLSPYPTFWDAYVNNLDLLLFSRLSSPLHPGTPYVGITFGTTRICHPFGILLSEEVMVTGSCATDEYLSFYNVDPAKVVRGQYVDCMNINAPDMYIGFDISRVIQMEFTVLARSRMLDGSSRPLTYMDDVDIVYMPLHCNGNHWVTCVVNLPSSTIHVIDSLPNDDRYHTLKAHLSKWTSLLNVMLLKDGHFQRTRRLPYNFKLVYNDGFCFPIPRQRNFSDCGVVTGWVIESLCSDMTPVVDGDPNTFFSVVRVNMASRFYDCRCEDTSQCGYD</sequence>
<gene>
    <name evidence="5" type="ORF">Tco_0875819</name>
</gene>
<dbReference type="Gene3D" id="3.40.395.10">
    <property type="entry name" value="Adenoviral Proteinase, Chain A"/>
    <property type="match status" value="1"/>
</dbReference>
<comment type="caution">
    <text evidence="5">The sequence shown here is derived from an EMBL/GenBank/DDBJ whole genome shotgun (WGS) entry which is preliminary data.</text>
</comment>
<accession>A0ABQ5BTK0</accession>
<evidence type="ECO:0000256" key="3">
    <source>
        <dbReference type="ARBA" id="ARBA00022801"/>
    </source>
</evidence>
<protein>
    <submittedName>
        <fullName evidence="5">Phospholipase-like protein</fullName>
    </submittedName>
</protein>
<dbReference type="PROSITE" id="PS50600">
    <property type="entry name" value="ULP_PROTEASE"/>
    <property type="match status" value="1"/>
</dbReference>
<evidence type="ECO:0000256" key="1">
    <source>
        <dbReference type="ARBA" id="ARBA00005234"/>
    </source>
</evidence>
<dbReference type="SUPFAM" id="SSF54001">
    <property type="entry name" value="Cysteine proteinases"/>
    <property type="match status" value="1"/>
</dbReference>
<organism evidence="5 6">
    <name type="scientific">Tanacetum coccineum</name>
    <dbReference type="NCBI Taxonomy" id="301880"/>
    <lineage>
        <taxon>Eukaryota</taxon>
        <taxon>Viridiplantae</taxon>
        <taxon>Streptophyta</taxon>
        <taxon>Embryophyta</taxon>
        <taxon>Tracheophyta</taxon>
        <taxon>Spermatophyta</taxon>
        <taxon>Magnoliopsida</taxon>
        <taxon>eudicotyledons</taxon>
        <taxon>Gunneridae</taxon>
        <taxon>Pentapetalae</taxon>
        <taxon>asterids</taxon>
        <taxon>campanulids</taxon>
        <taxon>Asterales</taxon>
        <taxon>Asteraceae</taxon>
        <taxon>Asteroideae</taxon>
        <taxon>Anthemideae</taxon>
        <taxon>Anthemidinae</taxon>
        <taxon>Tanacetum</taxon>
    </lineage>
</organism>
<dbReference type="Proteomes" id="UP001151760">
    <property type="component" value="Unassembled WGS sequence"/>
</dbReference>
<comment type="similarity">
    <text evidence="1">Belongs to the peptidase C48 family.</text>
</comment>
<evidence type="ECO:0000313" key="6">
    <source>
        <dbReference type="Proteomes" id="UP001151760"/>
    </source>
</evidence>
<evidence type="ECO:0000259" key="4">
    <source>
        <dbReference type="PROSITE" id="PS50600"/>
    </source>
</evidence>
<keyword evidence="3" id="KW-0378">Hydrolase</keyword>
<proteinExistence type="inferred from homology"/>
<reference evidence="5" key="2">
    <citation type="submission" date="2022-01" db="EMBL/GenBank/DDBJ databases">
        <authorList>
            <person name="Yamashiro T."/>
            <person name="Shiraishi A."/>
            <person name="Satake H."/>
            <person name="Nakayama K."/>
        </authorList>
    </citation>
    <scope>NUCLEOTIDE SEQUENCE</scope>
</reference>
<feature type="domain" description="Ubiquitin-like protease family profile" evidence="4">
    <location>
        <begin position="211"/>
        <end position="377"/>
    </location>
</feature>
<dbReference type="InterPro" id="IPR003653">
    <property type="entry name" value="Peptidase_C48_C"/>
</dbReference>
<keyword evidence="6" id="KW-1185">Reference proteome</keyword>
<dbReference type="EMBL" id="BQNB010013530">
    <property type="protein sequence ID" value="GJT17113.1"/>
    <property type="molecule type" value="Genomic_DNA"/>
</dbReference>
<dbReference type="Pfam" id="PF02902">
    <property type="entry name" value="Peptidase_C48"/>
    <property type="match status" value="1"/>
</dbReference>
<evidence type="ECO:0000256" key="2">
    <source>
        <dbReference type="ARBA" id="ARBA00022670"/>
    </source>
</evidence>
<dbReference type="InterPro" id="IPR038765">
    <property type="entry name" value="Papain-like_cys_pep_sf"/>
</dbReference>
<name>A0ABQ5BTK0_9ASTR</name>
<keyword evidence="2" id="KW-0645">Protease</keyword>
<reference evidence="5" key="1">
    <citation type="journal article" date="2022" name="Int. J. Mol. Sci.">
        <title>Draft Genome of Tanacetum Coccineum: Genomic Comparison of Closely Related Tanacetum-Family Plants.</title>
        <authorList>
            <person name="Yamashiro T."/>
            <person name="Shiraishi A."/>
            <person name="Nakayama K."/>
            <person name="Satake H."/>
        </authorList>
    </citation>
    <scope>NUCLEOTIDE SEQUENCE</scope>
</reference>